<evidence type="ECO:0000256" key="8">
    <source>
        <dbReference type="ARBA" id="ARBA00047936"/>
    </source>
</evidence>
<accession>A0A6N0NVY1</accession>
<dbReference type="GO" id="GO:0016887">
    <property type="term" value="F:ATP hydrolysis activity"/>
    <property type="evidence" value="ECO:0007669"/>
    <property type="project" value="InterPro"/>
</dbReference>
<dbReference type="PANTHER" id="PTHR42781">
    <property type="entry name" value="SPERMIDINE/PUTRESCINE IMPORT ATP-BINDING PROTEIN POTA"/>
    <property type="match status" value="1"/>
</dbReference>
<dbReference type="PANTHER" id="PTHR42781:SF4">
    <property type="entry name" value="SPERMIDINE_PUTRESCINE IMPORT ATP-BINDING PROTEIN POTA"/>
    <property type="match status" value="1"/>
</dbReference>
<evidence type="ECO:0000256" key="6">
    <source>
        <dbReference type="ARBA" id="ARBA00039025"/>
    </source>
</evidence>
<evidence type="ECO:0000313" key="11">
    <source>
        <dbReference type="Proteomes" id="UP000509301"/>
    </source>
</evidence>
<dbReference type="SMART" id="SM00382">
    <property type="entry name" value="AAA"/>
    <property type="match status" value="1"/>
</dbReference>
<proteinExistence type="inferred from homology"/>
<dbReference type="SUPFAM" id="SSF52540">
    <property type="entry name" value="P-loop containing nucleoside triphosphate hydrolases"/>
    <property type="match status" value="1"/>
</dbReference>
<dbReference type="EC" id="7.3.2.6" evidence="6"/>
<keyword evidence="2" id="KW-0547">Nucleotide-binding</keyword>
<protein>
    <recommendedName>
        <fullName evidence="7">Molybdate/tungstate import ATP-binding protein WtpC</fullName>
        <ecNumber evidence="6">7.3.2.6</ecNumber>
    </recommendedName>
</protein>
<evidence type="ECO:0000256" key="3">
    <source>
        <dbReference type="ARBA" id="ARBA00022840"/>
    </source>
</evidence>
<dbReference type="AlphaFoldDB" id="A0A6N0NVY1"/>
<sequence>MLEARVKKSFANFVLNADLKDEGIISITGPNGSGKSTFLNIIAGFIKQDDGRVIIAGRDVSFFPPEKRGVVLVTPDSYIPSLDVSKHLRFGAKLAGYRIGETELSDIRKMFQITFDGKMRNLSLGQRERVSIVTALLSKPSLLLVDESFSNISDSKDFIKNLLEFIENYHRMDLIFTTQDLEMTKYAQHHYMMRDGSLLKRF</sequence>
<dbReference type="InterPro" id="IPR003593">
    <property type="entry name" value="AAA+_ATPase"/>
</dbReference>
<dbReference type="InterPro" id="IPR050093">
    <property type="entry name" value="ABC_SmlMolc_Importer"/>
</dbReference>
<name>A0A6N0NVY1_9CREN</name>
<dbReference type="GeneID" id="55640634"/>
<evidence type="ECO:0000313" key="10">
    <source>
        <dbReference type="EMBL" id="QKQ99290.1"/>
    </source>
</evidence>
<evidence type="ECO:0000256" key="7">
    <source>
        <dbReference type="ARBA" id="ARBA00041133"/>
    </source>
</evidence>
<keyword evidence="1" id="KW-0813">Transport</keyword>
<evidence type="ECO:0000256" key="4">
    <source>
        <dbReference type="ARBA" id="ARBA00038307"/>
    </source>
</evidence>
<comment type="similarity">
    <text evidence="4">Belongs to the ABC transporter superfamily. Sulfate/tungstate importer (TC 3.A.1.6) family.</text>
</comment>
<dbReference type="PROSITE" id="PS50893">
    <property type="entry name" value="ABC_TRANSPORTER_2"/>
    <property type="match status" value="1"/>
</dbReference>
<dbReference type="OrthoDB" id="97750at2157"/>
<evidence type="ECO:0000256" key="1">
    <source>
        <dbReference type="ARBA" id="ARBA00022448"/>
    </source>
</evidence>
<keyword evidence="11" id="KW-1185">Reference proteome</keyword>
<dbReference type="EMBL" id="CP049074">
    <property type="protein sequence ID" value="QKQ99290.1"/>
    <property type="molecule type" value="Genomic_DNA"/>
</dbReference>
<comment type="catalytic activity">
    <reaction evidence="8">
        <text>tungstate(in) + ATP + H2O = tungstate(out) + ADP + phosphate + H(+)</text>
        <dbReference type="Rhea" id="RHEA:35027"/>
        <dbReference type="ChEBI" id="CHEBI:15377"/>
        <dbReference type="ChEBI" id="CHEBI:15378"/>
        <dbReference type="ChEBI" id="CHEBI:30616"/>
        <dbReference type="ChEBI" id="CHEBI:43474"/>
        <dbReference type="ChEBI" id="CHEBI:46502"/>
        <dbReference type="ChEBI" id="CHEBI:456216"/>
        <dbReference type="EC" id="7.3.2.6"/>
    </reaction>
</comment>
<keyword evidence="3 10" id="KW-0067">ATP-binding</keyword>
<evidence type="ECO:0000256" key="2">
    <source>
        <dbReference type="ARBA" id="ARBA00022741"/>
    </source>
</evidence>
<dbReference type="RefSeq" id="WP_174629051.1">
    <property type="nucleotide sequence ID" value="NZ_CP049074.1"/>
</dbReference>
<organism evidence="10 11">
    <name type="scientific">Metallosphaera tengchongensis</name>
    <dbReference type="NCBI Taxonomy" id="1532350"/>
    <lineage>
        <taxon>Archaea</taxon>
        <taxon>Thermoproteota</taxon>
        <taxon>Thermoprotei</taxon>
        <taxon>Sulfolobales</taxon>
        <taxon>Sulfolobaceae</taxon>
        <taxon>Metallosphaera</taxon>
    </lineage>
</organism>
<dbReference type="Gene3D" id="3.40.50.300">
    <property type="entry name" value="P-loop containing nucleotide triphosphate hydrolases"/>
    <property type="match status" value="1"/>
</dbReference>
<dbReference type="GO" id="GO:1901238">
    <property type="term" value="F:ABC-type tungstate transporter activity"/>
    <property type="evidence" value="ECO:0007669"/>
    <property type="project" value="UniProtKB-EC"/>
</dbReference>
<evidence type="ECO:0000259" key="9">
    <source>
        <dbReference type="PROSITE" id="PS50893"/>
    </source>
</evidence>
<feature type="domain" description="ABC transporter" evidence="9">
    <location>
        <begin position="1"/>
        <end position="202"/>
    </location>
</feature>
<dbReference type="Pfam" id="PF00005">
    <property type="entry name" value="ABC_tran"/>
    <property type="match status" value="1"/>
</dbReference>
<dbReference type="InterPro" id="IPR027417">
    <property type="entry name" value="P-loop_NTPase"/>
</dbReference>
<gene>
    <name evidence="10" type="ORF">GWK48_01770</name>
</gene>
<dbReference type="KEGG" id="mten:GWK48_01770"/>
<dbReference type="InterPro" id="IPR003439">
    <property type="entry name" value="ABC_transporter-like_ATP-bd"/>
</dbReference>
<evidence type="ECO:0000256" key="5">
    <source>
        <dbReference type="ARBA" id="ARBA00038781"/>
    </source>
</evidence>
<comment type="subunit">
    <text evidence="5">The complex is composed of two ATP-binding proteins (WtpC), two transmembrane proteins (WtpB) and a solute-binding protein (WtpA).</text>
</comment>
<dbReference type="GO" id="GO:0005524">
    <property type="term" value="F:ATP binding"/>
    <property type="evidence" value="ECO:0007669"/>
    <property type="project" value="UniProtKB-KW"/>
</dbReference>
<reference evidence="10 11" key="1">
    <citation type="submission" date="2020-02" db="EMBL/GenBank/DDBJ databases">
        <title>Comparative genome analysis reveals the metabolism and evolution of the thermophilic archaeal genus Metallosphaera.</title>
        <authorList>
            <person name="Jiang C."/>
        </authorList>
    </citation>
    <scope>NUCLEOTIDE SEQUENCE [LARGE SCALE GENOMIC DNA]</scope>
    <source>
        <strain evidence="10 11">Ric-A</strain>
    </source>
</reference>
<dbReference type="Proteomes" id="UP000509301">
    <property type="component" value="Chromosome"/>
</dbReference>